<evidence type="ECO:0000313" key="2">
    <source>
        <dbReference type="EMBL" id="RAK71106.1"/>
    </source>
</evidence>
<dbReference type="VEuPathDB" id="FungiDB:BO72DRAFT_29866"/>
<evidence type="ECO:0008006" key="4">
    <source>
        <dbReference type="Google" id="ProtNLM"/>
    </source>
</evidence>
<keyword evidence="3" id="KW-1185">Reference proteome</keyword>
<dbReference type="AlphaFoldDB" id="A0A8G1RIL9"/>
<gene>
    <name evidence="2" type="ORF">BO72DRAFT_29866</name>
</gene>
<evidence type="ECO:0000313" key="3">
    <source>
        <dbReference type="Proteomes" id="UP000249789"/>
    </source>
</evidence>
<keyword evidence="1" id="KW-0732">Signal</keyword>
<dbReference type="Proteomes" id="UP000249789">
    <property type="component" value="Unassembled WGS sequence"/>
</dbReference>
<sequence length="73" mass="7408">MNTRSSSRSIFSVLSVLAMPCPRLVGVSCSCSCMAASHLSLGLSVSSSFAAASASCLPAVRSTRVIIIHSCGS</sequence>
<protein>
    <recommendedName>
        <fullName evidence="4">Secreted protein</fullName>
    </recommendedName>
</protein>
<name>A0A8G1RIL9_9EURO</name>
<reference evidence="2 3" key="1">
    <citation type="submission" date="2018-02" db="EMBL/GenBank/DDBJ databases">
        <title>The genomes of Aspergillus section Nigri reveals drivers in fungal speciation.</title>
        <authorList>
            <consortium name="DOE Joint Genome Institute"/>
            <person name="Vesth T.C."/>
            <person name="Nybo J."/>
            <person name="Theobald S."/>
            <person name="Brandl J."/>
            <person name="Frisvad J.C."/>
            <person name="Nielsen K.F."/>
            <person name="Lyhne E.K."/>
            <person name="Kogle M.E."/>
            <person name="Kuo A."/>
            <person name="Riley R."/>
            <person name="Clum A."/>
            <person name="Nolan M."/>
            <person name="Lipzen A."/>
            <person name="Salamov A."/>
            <person name="Henrissat B."/>
            <person name="Wiebenga A."/>
            <person name="De vries R.P."/>
            <person name="Grigoriev I.V."/>
            <person name="Mortensen U.H."/>
            <person name="Andersen M.R."/>
            <person name="Baker S.E."/>
        </authorList>
    </citation>
    <scope>NUCLEOTIDE SEQUENCE [LARGE SCALE GENOMIC DNA]</scope>
    <source>
        <strain evidence="2 3">CBS 313.89</strain>
    </source>
</reference>
<proteinExistence type="predicted"/>
<dbReference type="RefSeq" id="XP_040795118.1">
    <property type="nucleotide sequence ID" value="XM_040940427.1"/>
</dbReference>
<dbReference type="GeneID" id="63857760"/>
<feature type="chain" id="PRO_5033989493" description="Secreted protein" evidence="1">
    <location>
        <begin position="27"/>
        <end position="73"/>
    </location>
</feature>
<dbReference type="EMBL" id="KZ824735">
    <property type="protein sequence ID" value="RAK71106.1"/>
    <property type="molecule type" value="Genomic_DNA"/>
</dbReference>
<accession>A0A8G1RIL9</accession>
<feature type="signal peptide" evidence="1">
    <location>
        <begin position="1"/>
        <end position="26"/>
    </location>
</feature>
<evidence type="ECO:0000256" key="1">
    <source>
        <dbReference type="SAM" id="SignalP"/>
    </source>
</evidence>
<organism evidence="2 3">
    <name type="scientific">Aspergillus fijiensis CBS 313.89</name>
    <dbReference type="NCBI Taxonomy" id="1448319"/>
    <lineage>
        <taxon>Eukaryota</taxon>
        <taxon>Fungi</taxon>
        <taxon>Dikarya</taxon>
        <taxon>Ascomycota</taxon>
        <taxon>Pezizomycotina</taxon>
        <taxon>Eurotiomycetes</taxon>
        <taxon>Eurotiomycetidae</taxon>
        <taxon>Eurotiales</taxon>
        <taxon>Aspergillaceae</taxon>
        <taxon>Aspergillus</taxon>
    </lineage>
</organism>